<dbReference type="EMBL" id="VDLX02000007">
    <property type="protein sequence ID" value="KAB8193840.1"/>
    <property type="molecule type" value="Genomic_DNA"/>
</dbReference>
<keyword evidence="2" id="KW-1185">Reference proteome</keyword>
<gene>
    <name evidence="1" type="ORF">FH608_020755</name>
</gene>
<dbReference type="AlphaFoldDB" id="A0A5C4WFJ2"/>
<dbReference type="OrthoDB" id="5192951at2"/>
<sequence length="87" mass="9413">MWAIAERVRSCRGVAGLSGGPFGTVATYLPGRRLTGVSVDDREVRIAVVVTAGRPLPETADEVRRALADLVGERRVNVRIDDIVEEP</sequence>
<protein>
    <submittedName>
        <fullName evidence="1">Uncharacterized protein</fullName>
    </submittedName>
</protein>
<accession>A0A5P9ZAR9</accession>
<accession>A0A5C4WFJ2</accession>
<organism evidence="1 2">
    <name type="scientific">Nonomuraea phyllanthi</name>
    <dbReference type="NCBI Taxonomy" id="2219224"/>
    <lineage>
        <taxon>Bacteria</taxon>
        <taxon>Bacillati</taxon>
        <taxon>Actinomycetota</taxon>
        <taxon>Actinomycetes</taxon>
        <taxon>Streptosporangiales</taxon>
        <taxon>Streptosporangiaceae</taxon>
        <taxon>Nonomuraea</taxon>
    </lineage>
</organism>
<proteinExistence type="predicted"/>
<evidence type="ECO:0000313" key="1">
    <source>
        <dbReference type="EMBL" id="KAB8193840.1"/>
    </source>
</evidence>
<comment type="caution">
    <text evidence="1">The sequence shown here is derived from an EMBL/GenBank/DDBJ whole genome shotgun (WGS) entry which is preliminary data.</text>
</comment>
<dbReference type="Proteomes" id="UP000312512">
    <property type="component" value="Unassembled WGS sequence"/>
</dbReference>
<reference evidence="1 2" key="1">
    <citation type="submission" date="2019-10" db="EMBL/GenBank/DDBJ databases">
        <title>Nonomuraea sp. nov., isolated from Phyllanthus amarus.</title>
        <authorList>
            <person name="Klykleung N."/>
            <person name="Tanasupawat S."/>
        </authorList>
    </citation>
    <scope>NUCLEOTIDE SEQUENCE [LARGE SCALE GENOMIC DNA]</scope>
    <source>
        <strain evidence="1 2">PA1-10</strain>
    </source>
</reference>
<evidence type="ECO:0000313" key="2">
    <source>
        <dbReference type="Proteomes" id="UP000312512"/>
    </source>
</evidence>
<name>A0A5C4WFJ2_9ACTN</name>